<gene>
    <name evidence="2" type="ORF">OFLC_LOCUS12289</name>
</gene>
<feature type="compositionally biased region" description="Polar residues" evidence="1">
    <location>
        <begin position="1"/>
        <end position="43"/>
    </location>
</feature>
<feature type="compositionally biased region" description="Basic and acidic residues" evidence="1">
    <location>
        <begin position="51"/>
        <end position="63"/>
    </location>
</feature>
<name>A0A183HXS8_9BILA</name>
<evidence type="ECO:0000313" key="4">
    <source>
        <dbReference type="WBParaSite" id="OFLC_0001229101-mRNA-1"/>
    </source>
</evidence>
<evidence type="ECO:0000256" key="1">
    <source>
        <dbReference type="SAM" id="MobiDB-lite"/>
    </source>
</evidence>
<proteinExistence type="predicted"/>
<feature type="region of interest" description="Disordered" evidence="1">
    <location>
        <begin position="1"/>
        <end position="78"/>
    </location>
</feature>
<dbReference type="STRING" id="387005.A0A183HXS8"/>
<dbReference type="WBParaSite" id="OFLC_0001229101-mRNA-1">
    <property type="protein sequence ID" value="OFLC_0001229101-mRNA-1"/>
    <property type="gene ID" value="OFLC_0001229101"/>
</dbReference>
<sequence>MDRISDITSHTNIIRKNQQNESARSSPTRSVHQNYQQSSNSCLPRQMSRSAYEKSSRREEYRRATSSGTISTSHFSEGAQEQLLKTISELVLTEENFVRDVQKV</sequence>
<dbReference type="AlphaFoldDB" id="A0A183HXS8"/>
<evidence type="ECO:0000313" key="3">
    <source>
        <dbReference type="Proteomes" id="UP000267606"/>
    </source>
</evidence>
<protein>
    <submittedName>
        <fullName evidence="4">DH domain-containing protein</fullName>
    </submittedName>
</protein>
<reference evidence="2 3" key="2">
    <citation type="submission" date="2018-11" db="EMBL/GenBank/DDBJ databases">
        <authorList>
            <consortium name="Pathogen Informatics"/>
        </authorList>
    </citation>
    <scope>NUCLEOTIDE SEQUENCE [LARGE SCALE GENOMIC DNA]</scope>
</reference>
<accession>A0A183HXS8</accession>
<dbReference type="Proteomes" id="UP000267606">
    <property type="component" value="Unassembled WGS sequence"/>
</dbReference>
<reference evidence="4" key="1">
    <citation type="submission" date="2016-06" db="UniProtKB">
        <authorList>
            <consortium name="WormBaseParasite"/>
        </authorList>
    </citation>
    <scope>IDENTIFICATION</scope>
</reference>
<feature type="compositionally biased region" description="Polar residues" evidence="1">
    <location>
        <begin position="65"/>
        <end position="75"/>
    </location>
</feature>
<evidence type="ECO:0000313" key="2">
    <source>
        <dbReference type="EMBL" id="VDO83568.1"/>
    </source>
</evidence>
<organism evidence="4">
    <name type="scientific">Onchocerca flexuosa</name>
    <dbReference type="NCBI Taxonomy" id="387005"/>
    <lineage>
        <taxon>Eukaryota</taxon>
        <taxon>Metazoa</taxon>
        <taxon>Ecdysozoa</taxon>
        <taxon>Nematoda</taxon>
        <taxon>Chromadorea</taxon>
        <taxon>Rhabditida</taxon>
        <taxon>Spirurina</taxon>
        <taxon>Spiruromorpha</taxon>
        <taxon>Filarioidea</taxon>
        <taxon>Onchocercidae</taxon>
        <taxon>Onchocerca</taxon>
    </lineage>
</organism>
<keyword evidence="3" id="KW-1185">Reference proteome</keyword>
<dbReference type="EMBL" id="UZAJ01018894">
    <property type="protein sequence ID" value="VDO83568.1"/>
    <property type="molecule type" value="Genomic_DNA"/>
</dbReference>